<name>A0A4R5MM01_9SPHI</name>
<sequence>MSACSKKVRFENSSVVPAAEGKVKISKNDNGNYQLDFNIVNLAEPSKLTPSKKYYVVWMETKENGLKNLGQLKSSSGYFSSLLKAEMRAITPYKPIKVFITAENDPIVENPGNVIFSTSKF</sequence>
<reference evidence="1 2" key="1">
    <citation type="submission" date="2019-02" db="EMBL/GenBank/DDBJ databases">
        <title>Pedobacter sp. nov., a novel speices isolated from soil of pinguins habitat in Antarcitica.</title>
        <authorList>
            <person name="He R.-H."/>
        </authorList>
    </citation>
    <scope>NUCLEOTIDE SEQUENCE [LARGE SCALE GENOMIC DNA]</scope>
    <source>
        <strain evidence="1 2">E01020</strain>
    </source>
</reference>
<comment type="caution">
    <text evidence="1">The sequence shown here is derived from an EMBL/GenBank/DDBJ whole genome shotgun (WGS) entry which is preliminary data.</text>
</comment>
<gene>
    <name evidence="1" type="ORF">EZJ43_09940</name>
</gene>
<dbReference type="Proteomes" id="UP000295668">
    <property type="component" value="Unassembled WGS sequence"/>
</dbReference>
<protein>
    <recommendedName>
        <fullName evidence="3">Anti-sigma factor</fullName>
    </recommendedName>
</protein>
<accession>A0A4R5MM01</accession>
<evidence type="ECO:0000313" key="1">
    <source>
        <dbReference type="EMBL" id="TDG36139.1"/>
    </source>
</evidence>
<organism evidence="1 2">
    <name type="scientific">Pedobacter changchengzhani</name>
    <dbReference type="NCBI Taxonomy" id="2529274"/>
    <lineage>
        <taxon>Bacteria</taxon>
        <taxon>Pseudomonadati</taxon>
        <taxon>Bacteroidota</taxon>
        <taxon>Sphingobacteriia</taxon>
        <taxon>Sphingobacteriales</taxon>
        <taxon>Sphingobacteriaceae</taxon>
        <taxon>Pedobacter</taxon>
    </lineage>
</organism>
<dbReference type="EMBL" id="SJCY01000006">
    <property type="protein sequence ID" value="TDG36139.1"/>
    <property type="molecule type" value="Genomic_DNA"/>
</dbReference>
<dbReference type="OrthoDB" id="676347at2"/>
<dbReference type="AlphaFoldDB" id="A0A4R5MM01"/>
<evidence type="ECO:0008006" key="3">
    <source>
        <dbReference type="Google" id="ProtNLM"/>
    </source>
</evidence>
<keyword evidence="2" id="KW-1185">Reference proteome</keyword>
<evidence type="ECO:0000313" key="2">
    <source>
        <dbReference type="Proteomes" id="UP000295668"/>
    </source>
</evidence>
<proteinExistence type="predicted"/>